<feature type="compositionally biased region" description="Low complexity" evidence="1">
    <location>
        <begin position="374"/>
        <end position="388"/>
    </location>
</feature>
<evidence type="ECO:0000256" key="2">
    <source>
        <dbReference type="SAM" id="SignalP"/>
    </source>
</evidence>
<dbReference type="Proteomes" id="UP001175226">
    <property type="component" value="Unassembled WGS sequence"/>
</dbReference>
<evidence type="ECO:0000256" key="1">
    <source>
        <dbReference type="SAM" id="MobiDB-lite"/>
    </source>
</evidence>
<accession>A0AA39IC92</accession>
<protein>
    <recommendedName>
        <fullName evidence="5">Glycoside hydrolase family 76 protein</fullName>
    </recommendedName>
</protein>
<evidence type="ECO:0008006" key="5">
    <source>
        <dbReference type="Google" id="ProtNLM"/>
    </source>
</evidence>
<keyword evidence="2" id="KW-0732">Signal</keyword>
<dbReference type="GO" id="GO:0005975">
    <property type="term" value="P:carbohydrate metabolic process"/>
    <property type="evidence" value="ECO:0007669"/>
    <property type="project" value="InterPro"/>
</dbReference>
<dbReference type="Pfam" id="PF03663">
    <property type="entry name" value="Glyco_hydro_76"/>
    <property type="match status" value="1"/>
</dbReference>
<dbReference type="InterPro" id="IPR005198">
    <property type="entry name" value="Glyco_hydro_76"/>
</dbReference>
<feature type="region of interest" description="Disordered" evidence="1">
    <location>
        <begin position="373"/>
        <end position="403"/>
    </location>
</feature>
<reference evidence="3" key="1">
    <citation type="submission" date="2023-06" db="EMBL/GenBank/DDBJ databases">
        <authorList>
            <consortium name="Lawrence Berkeley National Laboratory"/>
            <person name="Ahrendt S."/>
            <person name="Sahu N."/>
            <person name="Indic B."/>
            <person name="Wong-Bajracharya J."/>
            <person name="Merenyi Z."/>
            <person name="Ke H.-M."/>
            <person name="Monk M."/>
            <person name="Kocsube S."/>
            <person name="Drula E."/>
            <person name="Lipzen A."/>
            <person name="Balint B."/>
            <person name="Henrissat B."/>
            <person name="Andreopoulos B."/>
            <person name="Martin F.M."/>
            <person name="Harder C.B."/>
            <person name="Rigling D."/>
            <person name="Ford K.L."/>
            <person name="Foster G.D."/>
            <person name="Pangilinan J."/>
            <person name="Papanicolaou A."/>
            <person name="Barry K."/>
            <person name="LaButti K."/>
            <person name="Viragh M."/>
            <person name="Koriabine M."/>
            <person name="Yan M."/>
            <person name="Riley R."/>
            <person name="Champramary S."/>
            <person name="Plett K.L."/>
            <person name="Tsai I.J."/>
            <person name="Slot J."/>
            <person name="Sipos G."/>
            <person name="Plett J."/>
            <person name="Nagy L.G."/>
            <person name="Grigoriev I.V."/>
        </authorList>
    </citation>
    <scope>NUCLEOTIDE SEQUENCE</scope>
    <source>
        <strain evidence="3">FPL87.14</strain>
    </source>
</reference>
<organism evidence="3 4">
    <name type="scientific">Armillaria borealis</name>
    <dbReference type="NCBI Taxonomy" id="47425"/>
    <lineage>
        <taxon>Eukaryota</taxon>
        <taxon>Fungi</taxon>
        <taxon>Dikarya</taxon>
        <taxon>Basidiomycota</taxon>
        <taxon>Agaricomycotina</taxon>
        <taxon>Agaricomycetes</taxon>
        <taxon>Agaricomycetidae</taxon>
        <taxon>Agaricales</taxon>
        <taxon>Marasmiineae</taxon>
        <taxon>Physalacriaceae</taxon>
        <taxon>Armillaria</taxon>
    </lineage>
</organism>
<feature type="compositionally biased region" description="Polar residues" evidence="1">
    <location>
        <begin position="389"/>
        <end position="401"/>
    </location>
</feature>
<feature type="signal peptide" evidence="2">
    <location>
        <begin position="1"/>
        <end position="20"/>
    </location>
</feature>
<sequence>MQPFVLVWMLLAPFIASGIAQDLTPSILWKNPNITSSKDERIDIASAALDKAVSMLQANGQFNDSAYDTPGRLYGQMAEFDRLTNQTKYKQTLQQCFALAESPNYMLNYGYAAARAYAAYQDPDFLDLAVISWTNARRYTISAEQAASGTMDVKHFDLSLSCQGATLAGGTYYSIYPNDTTLNSLASGLFLVVSALLAEATSNKTYLNAAIESANFIQSQLLNPSYIVLDYLSSQSNESCSVFSMSYSSDDSGIFIEGLSILADITRNTSTEDLLRSTVVAVATDTLWQGLDGIITTTTTGGHYIVRALAALYERNMLSSDLREYIKEYIGVQYNAVIEKATLGGSNIYAMPWIGPPRTSFFSYAQTLVDDQLPLKSSDSPTSSRTPTAKMTTSPSPSKKNATGVVVGGVMGGLAVLALTIVRHRQGNHTPLAVDESSPRIPTPFMAISPMEISGEHDINQAKNGRYPVDASRGQSCTSPGAAETDVTRMDVQTELTTPLGAVISPPNWNTLHRERGVDMPMEELLRLLNRQLLLGRWNDLDDELPPEYHEGRTT</sequence>
<feature type="region of interest" description="Disordered" evidence="1">
    <location>
        <begin position="462"/>
        <end position="483"/>
    </location>
</feature>
<dbReference type="AlphaFoldDB" id="A0AA39IC92"/>
<proteinExistence type="predicted"/>
<dbReference type="Gene3D" id="1.50.10.20">
    <property type="match status" value="1"/>
</dbReference>
<feature type="chain" id="PRO_5041248098" description="Glycoside hydrolase family 76 protein" evidence="2">
    <location>
        <begin position="21"/>
        <end position="555"/>
    </location>
</feature>
<gene>
    <name evidence="3" type="ORF">EV421DRAFT_2026576</name>
</gene>
<comment type="caution">
    <text evidence="3">The sequence shown here is derived from an EMBL/GenBank/DDBJ whole genome shotgun (WGS) entry which is preliminary data.</text>
</comment>
<keyword evidence="4" id="KW-1185">Reference proteome</keyword>
<dbReference type="SUPFAM" id="SSF48208">
    <property type="entry name" value="Six-hairpin glycosidases"/>
    <property type="match status" value="1"/>
</dbReference>
<evidence type="ECO:0000313" key="3">
    <source>
        <dbReference type="EMBL" id="KAK0421761.1"/>
    </source>
</evidence>
<dbReference type="EMBL" id="JAUEPT010000318">
    <property type="protein sequence ID" value="KAK0421761.1"/>
    <property type="molecule type" value="Genomic_DNA"/>
</dbReference>
<evidence type="ECO:0000313" key="4">
    <source>
        <dbReference type="Proteomes" id="UP001175226"/>
    </source>
</evidence>
<dbReference type="InterPro" id="IPR008928">
    <property type="entry name" value="6-hairpin_glycosidase_sf"/>
</dbReference>
<name>A0AA39IC92_9AGAR</name>